<dbReference type="InterPro" id="IPR011701">
    <property type="entry name" value="MFS"/>
</dbReference>
<feature type="transmembrane region" description="Helical" evidence="5">
    <location>
        <begin position="355"/>
        <end position="372"/>
    </location>
</feature>
<accession>A0AAN7VUY9</accession>
<dbReference type="EMBL" id="JAVRBK010000001">
    <property type="protein sequence ID" value="KAK5650491.1"/>
    <property type="molecule type" value="Genomic_DNA"/>
</dbReference>
<protein>
    <recommendedName>
        <fullName evidence="8">Organic cation transporter</fullName>
    </recommendedName>
</protein>
<evidence type="ECO:0000313" key="7">
    <source>
        <dbReference type="Proteomes" id="UP001329430"/>
    </source>
</evidence>
<feature type="transmembrane region" description="Helical" evidence="5">
    <location>
        <begin position="24"/>
        <end position="45"/>
    </location>
</feature>
<dbReference type="Gene3D" id="1.20.1250.20">
    <property type="entry name" value="MFS general substrate transporter like domains"/>
    <property type="match status" value="2"/>
</dbReference>
<evidence type="ECO:0000256" key="1">
    <source>
        <dbReference type="ARBA" id="ARBA00004141"/>
    </source>
</evidence>
<dbReference type="InterPro" id="IPR036259">
    <property type="entry name" value="MFS_trans_sf"/>
</dbReference>
<dbReference type="InterPro" id="IPR005828">
    <property type="entry name" value="MFS_sugar_transport-like"/>
</dbReference>
<dbReference type="GO" id="GO:0016020">
    <property type="term" value="C:membrane"/>
    <property type="evidence" value="ECO:0007669"/>
    <property type="project" value="UniProtKB-SubCell"/>
</dbReference>
<evidence type="ECO:0000256" key="2">
    <source>
        <dbReference type="ARBA" id="ARBA00022692"/>
    </source>
</evidence>
<keyword evidence="3 5" id="KW-1133">Transmembrane helix</keyword>
<evidence type="ECO:0000256" key="4">
    <source>
        <dbReference type="ARBA" id="ARBA00023136"/>
    </source>
</evidence>
<dbReference type="Pfam" id="PF07690">
    <property type="entry name" value="MFS_1"/>
    <property type="match status" value="1"/>
</dbReference>
<dbReference type="AlphaFoldDB" id="A0AAN7VUY9"/>
<gene>
    <name evidence="6" type="ORF">RI129_001520</name>
</gene>
<keyword evidence="4 5" id="KW-0472">Membrane</keyword>
<proteinExistence type="predicted"/>
<comment type="caution">
    <text evidence="6">The sequence shown here is derived from an EMBL/GenBank/DDBJ whole genome shotgun (WGS) entry which is preliminary data.</text>
</comment>
<feature type="transmembrane region" description="Helical" evidence="5">
    <location>
        <begin position="298"/>
        <end position="315"/>
    </location>
</feature>
<feature type="transmembrane region" description="Helical" evidence="5">
    <location>
        <begin position="444"/>
        <end position="463"/>
    </location>
</feature>
<evidence type="ECO:0000256" key="5">
    <source>
        <dbReference type="SAM" id="Phobius"/>
    </source>
</evidence>
<keyword evidence="2 5" id="KW-0812">Transmembrane</keyword>
<feature type="transmembrane region" description="Helical" evidence="5">
    <location>
        <begin position="204"/>
        <end position="229"/>
    </location>
</feature>
<organism evidence="6 7">
    <name type="scientific">Pyrocoelia pectoralis</name>
    <dbReference type="NCBI Taxonomy" id="417401"/>
    <lineage>
        <taxon>Eukaryota</taxon>
        <taxon>Metazoa</taxon>
        <taxon>Ecdysozoa</taxon>
        <taxon>Arthropoda</taxon>
        <taxon>Hexapoda</taxon>
        <taxon>Insecta</taxon>
        <taxon>Pterygota</taxon>
        <taxon>Neoptera</taxon>
        <taxon>Endopterygota</taxon>
        <taxon>Coleoptera</taxon>
        <taxon>Polyphaga</taxon>
        <taxon>Elateriformia</taxon>
        <taxon>Elateroidea</taxon>
        <taxon>Lampyridae</taxon>
        <taxon>Lampyrinae</taxon>
        <taxon>Pyrocoelia</taxon>
    </lineage>
</organism>
<comment type="subcellular location">
    <subcellularLocation>
        <location evidence="1">Membrane</location>
        <topology evidence="1">Multi-pass membrane protein</topology>
    </subcellularLocation>
</comment>
<dbReference type="SUPFAM" id="SSF103473">
    <property type="entry name" value="MFS general substrate transporter"/>
    <property type="match status" value="1"/>
</dbReference>
<sequence length="512" mass="57620">MSPNSVSLDSILIEIGGFGKFQRVVVLLILIAASTINIPALVWVFETKEVNYRCELPGCESNPPQYKSSWWSDAIPSVDNTPSKCEKYKRLVNNNQITSCEFDRNVTEHCDAYVYETDEISIVQDFNLHCEENLWKLTLVGTINSVGVFVGLPISGVLSDRIGRKLILVASVTLSGLCGLIRSFSNSYIFFILMQFIDSVFRAATYPTCFILDQILYGMCLIVLSWYWLLPESIRWLLAEKKYTDAANLLKRIAKTNGTTISEEKLSELWNSSITPNSAGRKHSFKEIFNSSIITKRFINCSICWTICMFCYYGMTFISVNLSSNSYLDFILTILVEIPSSVAAYLLIDRIGRRYSLALGFFVCGVSCLSFICIPEDLYWLKLSMYLLGKFGISINVTGLYTLTSEMFPTPLRSSLLSICSTFGRLGVMTAPQLPLLKLYWEPFPLTLFVSTAFIAGVLSLLFPETMNTTLPDTIKEAEKIGKKGRTESESTLCNSEEVPKRITVVNEVVKY</sequence>
<dbReference type="GO" id="GO:0022857">
    <property type="term" value="F:transmembrane transporter activity"/>
    <property type="evidence" value="ECO:0007669"/>
    <property type="project" value="InterPro"/>
</dbReference>
<reference evidence="6 7" key="1">
    <citation type="journal article" date="2024" name="Insects">
        <title>An Improved Chromosome-Level Genome Assembly of the Firefly Pyrocoelia pectoralis.</title>
        <authorList>
            <person name="Fu X."/>
            <person name="Meyer-Rochow V.B."/>
            <person name="Ballantyne L."/>
            <person name="Zhu X."/>
        </authorList>
    </citation>
    <scope>NUCLEOTIDE SEQUENCE [LARGE SCALE GENOMIC DNA]</scope>
    <source>
        <strain evidence="6">XCY_ONT2</strain>
    </source>
</reference>
<dbReference type="PANTHER" id="PTHR24064">
    <property type="entry name" value="SOLUTE CARRIER FAMILY 22 MEMBER"/>
    <property type="match status" value="1"/>
</dbReference>
<evidence type="ECO:0008006" key="8">
    <source>
        <dbReference type="Google" id="ProtNLM"/>
    </source>
</evidence>
<evidence type="ECO:0000313" key="6">
    <source>
        <dbReference type="EMBL" id="KAK5650491.1"/>
    </source>
</evidence>
<keyword evidence="7" id="KW-1185">Reference proteome</keyword>
<name>A0AAN7VUY9_9COLE</name>
<feature type="transmembrane region" description="Helical" evidence="5">
    <location>
        <begin position="327"/>
        <end position="348"/>
    </location>
</feature>
<dbReference type="Pfam" id="PF00083">
    <property type="entry name" value="Sugar_tr"/>
    <property type="match status" value="1"/>
</dbReference>
<dbReference type="Proteomes" id="UP001329430">
    <property type="component" value="Chromosome 1"/>
</dbReference>
<evidence type="ECO:0000256" key="3">
    <source>
        <dbReference type="ARBA" id="ARBA00022989"/>
    </source>
</evidence>
<feature type="transmembrane region" description="Helical" evidence="5">
    <location>
        <begin position="166"/>
        <end position="184"/>
    </location>
</feature>